<feature type="compositionally biased region" description="Basic and acidic residues" evidence="1">
    <location>
        <begin position="1"/>
        <end position="23"/>
    </location>
</feature>
<comment type="caution">
    <text evidence="2">The sequence shown here is derived from an EMBL/GenBank/DDBJ whole genome shotgun (WGS) entry which is preliminary data.</text>
</comment>
<evidence type="ECO:0000313" key="2">
    <source>
        <dbReference type="EMBL" id="TNN33420.1"/>
    </source>
</evidence>
<name>A0A4Z2EXS9_9TELE</name>
<dbReference type="Proteomes" id="UP000314294">
    <property type="component" value="Unassembled WGS sequence"/>
</dbReference>
<gene>
    <name evidence="2" type="ORF">EYF80_056415</name>
</gene>
<accession>A0A4Z2EXS9</accession>
<sequence>MKQSRRQERLRAGEGNETIKETGEAEGSIVTEPNDQIWTQQKDSFAETFYESDSGHLNKGDDNKRSTLTINIQCASDLLCKTKLNVSW</sequence>
<evidence type="ECO:0000256" key="1">
    <source>
        <dbReference type="SAM" id="MobiDB-lite"/>
    </source>
</evidence>
<reference evidence="2 3" key="1">
    <citation type="submission" date="2019-03" db="EMBL/GenBank/DDBJ databases">
        <title>First draft genome of Liparis tanakae, snailfish: a comprehensive survey of snailfish specific genes.</title>
        <authorList>
            <person name="Kim W."/>
            <person name="Song I."/>
            <person name="Jeong J.-H."/>
            <person name="Kim D."/>
            <person name="Kim S."/>
            <person name="Ryu S."/>
            <person name="Song J.Y."/>
            <person name="Lee S.K."/>
        </authorList>
    </citation>
    <scope>NUCLEOTIDE SEQUENCE [LARGE SCALE GENOMIC DNA]</scope>
    <source>
        <tissue evidence="2">Muscle</tissue>
    </source>
</reference>
<feature type="region of interest" description="Disordered" evidence="1">
    <location>
        <begin position="1"/>
        <end position="28"/>
    </location>
</feature>
<protein>
    <submittedName>
        <fullName evidence="2">Uncharacterized protein</fullName>
    </submittedName>
</protein>
<evidence type="ECO:0000313" key="3">
    <source>
        <dbReference type="Proteomes" id="UP000314294"/>
    </source>
</evidence>
<dbReference type="EMBL" id="SRLO01002248">
    <property type="protein sequence ID" value="TNN33420.1"/>
    <property type="molecule type" value="Genomic_DNA"/>
</dbReference>
<organism evidence="2 3">
    <name type="scientific">Liparis tanakae</name>
    <name type="common">Tanaka's snailfish</name>
    <dbReference type="NCBI Taxonomy" id="230148"/>
    <lineage>
        <taxon>Eukaryota</taxon>
        <taxon>Metazoa</taxon>
        <taxon>Chordata</taxon>
        <taxon>Craniata</taxon>
        <taxon>Vertebrata</taxon>
        <taxon>Euteleostomi</taxon>
        <taxon>Actinopterygii</taxon>
        <taxon>Neopterygii</taxon>
        <taxon>Teleostei</taxon>
        <taxon>Neoteleostei</taxon>
        <taxon>Acanthomorphata</taxon>
        <taxon>Eupercaria</taxon>
        <taxon>Perciformes</taxon>
        <taxon>Cottioidei</taxon>
        <taxon>Cottales</taxon>
        <taxon>Liparidae</taxon>
        <taxon>Liparis</taxon>
    </lineage>
</organism>
<proteinExistence type="predicted"/>
<dbReference type="AlphaFoldDB" id="A0A4Z2EXS9"/>
<keyword evidence="3" id="KW-1185">Reference proteome</keyword>